<gene>
    <name evidence="1" type="ORF">C3942_07375</name>
</gene>
<accession>A0A2S5THW1</accession>
<dbReference type="Proteomes" id="UP000238220">
    <property type="component" value="Unassembled WGS sequence"/>
</dbReference>
<proteinExistence type="predicted"/>
<protein>
    <submittedName>
        <fullName evidence="1">Uncharacterized protein</fullName>
    </submittedName>
</protein>
<dbReference type="EMBL" id="PSNW01000003">
    <property type="protein sequence ID" value="PPE74574.1"/>
    <property type="molecule type" value="Genomic_DNA"/>
</dbReference>
<keyword evidence="2" id="KW-1185">Reference proteome</keyword>
<reference evidence="1 2" key="1">
    <citation type="submission" date="2018-02" db="EMBL/GenBank/DDBJ databases">
        <title>Genome sequencing of Solimonas sp. HR-BB.</title>
        <authorList>
            <person name="Lee Y."/>
            <person name="Jeon C.O."/>
        </authorList>
    </citation>
    <scope>NUCLEOTIDE SEQUENCE [LARGE SCALE GENOMIC DNA]</scope>
    <source>
        <strain evidence="1 2">HR-BB</strain>
    </source>
</reference>
<organism evidence="1 2">
    <name type="scientific">Solimonas fluminis</name>
    <dbReference type="NCBI Taxonomy" id="2086571"/>
    <lineage>
        <taxon>Bacteria</taxon>
        <taxon>Pseudomonadati</taxon>
        <taxon>Pseudomonadota</taxon>
        <taxon>Gammaproteobacteria</taxon>
        <taxon>Nevskiales</taxon>
        <taxon>Nevskiaceae</taxon>
        <taxon>Solimonas</taxon>
    </lineage>
</organism>
<dbReference type="AlphaFoldDB" id="A0A2S5THW1"/>
<evidence type="ECO:0000313" key="1">
    <source>
        <dbReference type="EMBL" id="PPE74574.1"/>
    </source>
</evidence>
<dbReference type="RefSeq" id="WP_104229732.1">
    <property type="nucleotide sequence ID" value="NZ_PSNW01000003.1"/>
</dbReference>
<evidence type="ECO:0000313" key="2">
    <source>
        <dbReference type="Proteomes" id="UP000238220"/>
    </source>
</evidence>
<name>A0A2S5THW1_9GAMM</name>
<comment type="caution">
    <text evidence="1">The sequence shown here is derived from an EMBL/GenBank/DDBJ whole genome shotgun (WGS) entry which is preliminary data.</text>
</comment>
<sequence length="128" mass="14818">MSRGGFRAAGFMDGFMNGFDFVDRLQRADEERNERRERTAVEDARWQQAYGLRLQAQEDEQAGSLTASERRQWNVASLDDHLEAIGERRRIRREQLPFPRFGLSMNPPESDGYFGSGYLGGTWEDRLP</sequence>